<dbReference type="AlphaFoldDB" id="A0A843V5Q1"/>
<evidence type="ECO:0000313" key="3">
    <source>
        <dbReference type="Proteomes" id="UP000652761"/>
    </source>
</evidence>
<gene>
    <name evidence="2" type="ORF">Taro_024174</name>
</gene>
<sequence>LPCDIAGDVSYEELRAAAYDDAKRGINLQAIVERERNLLNNKLMEYDNFVRSPYGVPQRTSSAGHSIFPPSNNSASSVDAQKNITPSLSSFSQPGASANVGPTISRLGAEAMRGDTSERLALANFA</sequence>
<comment type="caution">
    <text evidence="2">The sequence shown here is derived from an EMBL/GenBank/DDBJ whole genome shotgun (WGS) entry which is preliminary data.</text>
</comment>
<feature type="region of interest" description="Disordered" evidence="1">
    <location>
        <begin position="60"/>
        <end position="79"/>
    </location>
</feature>
<dbReference type="OrthoDB" id="250836at2759"/>
<evidence type="ECO:0000313" key="2">
    <source>
        <dbReference type="EMBL" id="MQL91561.1"/>
    </source>
</evidence>
<name>A0A843V5Q1_COLES</name>
<proteinExistence type="predicted"/>
<keyword evidence="3" id="KW-1185">Reference proteome</keyword>
<accession>A0A843V5Q1</accession>
<feature type="non-terminal residue" evidence="2">
    <location>
        <position position="126"/>
    </location>
</feature>
<protein>
    <submittedName>
        <fullName evidence="2">Uncharacterized protein</fullName>
    </submittedName>
</protein>
<dbReference type="Proteomes" id="UP000652761">
    <property type="component" value="Unassembled WGS sequence"/>
</dbReference>
<dbReference type="EMBL" id="NMUH01001355">
    <property type="protein sequence ID" value="MQL91561.1"/>
    <property type="molecule type" value="Genomic_DNA"/>
</dbReference>
<evidence type="ECO:0000256" key="1">
    <source>
        <dbReference type="SAM" id="MobiDB-lite"/>
    </source>
</evidence>
<organism evidence="2 3">
    <name type="scientific">Colocasia esculenta</name>
    <name type="common">Wild taro</name>
    <name type="synonym">Arum esculentum</name>
    <dbReference type="NCBI Taxonomy" id="4460"/>
    <lineage>
        <taxon>Eukaryota</taxon>
        <taxon>Viridiplantae</taxon>
        <taxon>Streptophyta</taxon>
        <taxon>Embryophyta</taxon>
        <taxon>Tracheophyta</taxon>
        <taxon>Spermatophyta</taxon>
        <taxon>Magnoliopsida</taxon>
        <taxon>Liliopsida</taxon>
        <taxon>Araceae</taxon>
        <taxon>Aroideae</taxon>
        <taxon>Colocasieae</taxon>
        <taxon>Colocasia</taxon>
    </lineage>
</organism>
<reference evidence="2" key="1">
    <citation type="submission" date="2017-07" db="EMBL/GenBank/DDBJ databases">
        <title>Taro Niue Genome Assembly and Annotation.</title>
        <authorList>
            <person name="Atibalentja N."/>
            <person name="Keating K."/>
            <person name="Fields C.J."/>
        </authorList>
    </citation>
    <scope>NUCLEOTIDE SEQUENCE</scope>
    <source>
        <strain evidence="2">Niue_2</strain>
        <tissue evidence="2">Leaf</tissue>
    </source>
</reference>